<keyword evidence="5" id="KW-1185">Reference proteome</keyword>
<feature type="transmembrane region" description="Helical" evidence="1">
    <location>
        <begin position="25"/>
        <end position="43"/>
    </location>
</feature>
<dbReference type="AlphaFoldDB" id="A0A7X2XH12"/>
<feature type="domain" description="Transglycosylase SLT" evidence="2">
    <location>
        <begin position="63"/>
        <end position="173"/>
    </location>
</feature>
<evidence type="ECO:0000256" key="1">
    <source>
        <dbReference type="SAM" id="Phobius"/>
    </source>
</evidence>
<dbReference type="PANTHER" id="PTHR37423:SF5">
    <property type="entry name" value="SOLUBLE LYTIC MUREIN TRANSGLYCOSYLASE"/>
    <property type="match status" value="1"/>
</dbReference>
<accession>A0A7X2XH12</accession>
<comment type="caution">
    <text evidence="3">The sequence shown here is derived from an EMBL/GenBank/DDBJ whole genome shotgun (WGS) entry which is preliminary data.</text>
</comment>
<protein>
    <submittedName>
        <fullName evidence="3">Transglycosylase SLT domain-containing protein</fullName>
    </submittedName>
</protein>
<keyword evidence="1" id="KW-1133">Transmembrane helix</keyword>
<keyword evidence="1" id="KW-0812">Transmembrane</keyword>
<evidence type="ECO:0000313" key="4">
    <source>
        <dbReference type="EMBL" id="MTU04727.1"/>
    </source>
</evidence>
<sequence>MGKSITDGGLSLARRRKKKNNSRKIWFVLILLCAVSLLGWKIWTSDEVQMRFVYMWPYQGEILEYSGKNKIDPFLVAAVIKNESNFDRKAVSKVGAIGLMQIMPDTGAWIAEQMGIKNFDPLDLYRTDANIRLGCWYLGELEYEFQRNWVLMMIAYNAGRGNTKAWMQENNWDYDFNRIEDIPYSDTREYVRKVLYDRDEYYKLYKNRLKKY</sequence>
<evidence type="ECO:0000313" key="3">
    <source>
        <dbReference type="EMBL" id="MTT76528.1"/>
    </source>
</evidence>
<dbReference type="SUPFAM" id="SSF53955">
    <property type="entry name" value="Lysozyme-like"/>
    <property type="match status" value="1"/>
</dbReference>
<dbReference type="Gene3D" id="1.10.530.10">
    <property type="match status" value="1"/>
</dbReference>
<dbReference type="Pfam" id="PF01464">
    <property type="entry name" value="SLT"/>
    <property type="match status" value="1"/>
</dbReference>
<dbReference type="CDD" id="cd16896">
    <property type="entry name" value="LT_Slt70-like"/>
    <property type="match status" value="1"/>
</dbReference>
<evidence type="ECO:0000259" key="2">
    <source>
        <dbReference type="Pfam" id="PF01464"/>
    </source>
</evidence>
<dbReference type="Proteomes" id="UP000443070">
    <property type="component" value="Unassembled WGS sequence"/>
</dbReference>
<dbReference type="PANTHER" id="PTHR37423">
    <property type="entry name" value="SOLUBLE LYTIC MUREIN TRANSGLYCOSYLASE-RELATED"/>
    <property type="match status" value="1"/>
</dbReference>
<dbReference type="EMBL" id="WNBW01000010">
    <property type="protein sequence ID" value="MTU04727.1"/>
    <property type="molecule type" value="Genomic_DNA"/>
</dbReference>
<name>A0A7X2XH12_9FIRM</name>
<dbReference type="EMBL" id="WNBM01000008">
    <property type="protein sequence ID" value="MTT76528.1"/>
    <property type="molecule type" value="Genomic_DNA"/>
</dbReference>
<dbReference type="RefSeq" id="WP_125669860.1">
    <property type="nucleotide sequence ID" value="NZ_DBFNFU010000024.1"/>
</dbReference>
<evidence type="ECO:0000313" key="6">
    <source>
        <dbReference type="Proteomes" id="UP000484547"/>
    </source>
</evidence>
<dbReference type="InterPro" id="IPR023346">
    <property type="entry name" value="Lysozyme-like_dom_sf"/>
</dbReference>
<reference evidence="5 6" key="1">
    <citation type="journal article" date="2019" name="Nat. Med.">
        <title>A library of human gut bacterial isolates paired with longitudinal multiomics data enables mechanistic microbiome research.</title>
        <authorList>
            <person name="Poyet M."/>
            <person name="Groussin M."/>
            <person name="Gibbons S.M."/>
            <person name="Avila-Pacheco J."/>
            <person name="Jiang X."/>
            <person name="Kearney S.M."/>
            <person name="Perrotta A.R."/>
            <person name="Berdy B."/>
            <person name="Zhao S."/>
            <person name="Lieberman T.D."/>
            <person name="Swanson P.K."/>
            <person name="Smith M."/>
            <person name="Roesemann S."/>
            <person name="Alexander J.E."/>
            <person name="Rich S.A."/>
            <person name="Livny J."/>
            <person name="Vlamakis H."/>
            <person name="Clish C."/>
            <person name="Bullock K."/>
            <person name="Deik A."/>
            <person name="Scott J."/>
            <person name="Pierce K.A."/>
            <person name="Xavier R.J."/>
            <person name="Alm E.J."/>
        </authorList>
    </citation>
    <scope>NUCLEOTIDE SEQUENCE [LARGE SCALE GENOMIC DNA]</scope>
    <source>
        <strain evidence="3 6">BIOML-A13</strain>
        <strain evidence="4 5">BIOML-A3</strain>
    </source>
</reference>
<organism evidence="3 6">
    <name type="scientific">Phascolarctobacterium faecium</name>
    <dbReference type="NCBI Taxonomy" id="33025"/>
    <lineage>
        <taxon>Bacteria</taxon>
        <taxon>Bacillati</taxon>
        <taxon>Bacillota</taxon>
        <taxon>Negativicutes</taxon>
        <taxon>Acidaminococcales</taxon>
        <taxon>Acidaminococcaceae</taxon>
        <taxon>Phascolarctobacterium</taxon>
    </lineage>
</organism>
<evidence type="ECO:0000313" key="5">
    <source>
        <dbReference type="Proteomes" id="UP000443070"/>
    </source>
</evidence>
<dbReference type="Proteomes" id="UP000484547">
    <property type="component" value="Unassembled WGS sequence"/>
</dbReference>
<gene>
    <name evidence="3" type="ORF">GMD11_09670</name>
    <name evidence="4" type="ORF">GMD18_10005</name>
</gene>
<keyword evidence="1" id="KW-0472">Membrane</keyword>
<proteinExistence type="predicted"/>
<dbReference type="InterPro" id="IPR008258">
    <property type="entry name" value="Transglycosylase_SLT_dom_1"/>
</dbReference>
<dbReference type="OrthoDB" id="9815002at2"/>